<feature type="domain" description="HNH nuclease" evidence="1">
    <location>
        <begin position="7"/>
        <end position="57"/>
    </location>
</feature>
<evidence type="ECO:0000259" key="1">
    <source>
        <dbReference type="SMART" id="SM00507"/>
    </source>
</evidence>
<dbReference type="Pfam" id="PF01844">
    <property type="entry name" value="HNH"/>
    <property type="match status" value="1"/>
</dbReference>
<gene>
    <name evidence="2" type="ORF">LCGC14_0312890</name>
</gene>
<dbReference type="InterPro" id="IPR003615">
    <property type="entry name" value="HNH_nuc"/>
</dbReference>
<name>A0A0F9U3Y5_9ZZZZ</name>
<organism evidence="2">
    <name type="scientific">marine sediment metagenome</name>
    <dbReference type="NCBI Taxonomy" id="412755"/>
    <lineage>
        <taxon>unclassified sequences</taxon>
        <taxon>metagenomes</taxon>
        <taxon>ecological metagenomes</taxon>
    </lineage>
</organism>
<dbReference type="Gene3D" id="1.10.30.50">
    <property type="match status" value="1"/>
</dbReference>
<evidence type="ECO:0000313" key="2">
    <source>
        <dbReference type="EMBL" id="KKN82022.1"/>
    </source>
</evidence>
<dbReference type="GO" id="GO:0004519">
    <property type="term" value="F:endonuclease activity"/>
    <property type="evidence" value="ECO:0007669"/>
    <property type="project" value="InterPro"/>
</dbReference>
<reference evidence="2" key="1">
    <citation type="journal article" date="2015" name="Nature">
        <title>Complex archaea that bridge the gap between prokaryotes and eukaryotes.</title>
        <authorList>
            <person name="Spang A."/>
            <person name="Saw J.H."/>
            <person name="Jorgensen S.L."/>
            <person name="Zaremba-Niedzwiedzka K."/>
            <person name="Martijn J."/>
            <person name="Lind A.E."/>
            <person name="van Eijk R."/>
            <person name="Schleper C."/>
            <person name="Guy L."/>
            <person name="Ettema T.J."/>
        </authorList>
    </citation>
    <scope>NUCLEOTIDE SEQUENCE</scope>
</reference>
<dbReference type="CDD" id="cd00085">
    <property type="entry name" value="HNHc"/>
    <property type="match status" value="1"/>
</dbReference>
<comment type="caution">
    <text evidence="2">The sequence shown here is derived from an EMBL/GenBank/DDBJ whole genome shotgun (WGS) entry which is preliminary data.</text>
</comment>
<dbReference type="SMART" id="SM00507">
    <property type="entry name" value="HNHc"/>
    <property type="match status" value="1"/>
</dbReference>
<dbReference type="GO" id="GO:0008270">
    <property type="term" value="F:zinc ion binding"/>
    <property type="evidence" value="ECO:0007669"/>
    <property type="project" value="InterPro"/>
</dbReference>
<protein>
    <recommendedName>
        <fullName evidence="1">HNH nuclease domain-containing protein</fullName>
    </recommendedName>
</protein>
<sequence length="278" mass="31000">MTLAEWKARVSVASGGLCAACRNKPISEFDHIIARSLAPELIDEPSNQLPVCRECHERKERGELTWGRDGGILWIEGEGVSVRRHWPPTDVAIGLLSHVNYSTNAIQHHAEELGFLDDQELLDYVAALREHEGVTYHLQCLALAEGSRRNLYGDKMMFYRAAAEETRLSVRSVQDRTKVGAAFGERLMDEEVQNLPEGHLVALARAEKPLEALDLALAQKAEKGTYTLQEMSDDLHLKHREFCHFWSSEEGTNGTCLVERMANLAKVDAAPDSGVESP</sequence>
<dbReference type="EMBL" id="LAZR01000206">
    <property type="protein sequence ID" value="KKN82022.1"/>
    <property type="molecule type" value="Genomic_DNA"/>
</dbReference>
<dbReference type="AlphaFoldDB" id="A0A0F9U3Y5"/>
<dbReference type="GO" id="GO:0003676">
    <property type="term" value="F:nucleic acid binding"/>
    <property type="evidence" value="ECO:0007669"/>
    <property type="project" value="InterPro"/>
</dbReference>
<dbReference type="InterPro" id="IPR002711">
    <property type="entry name" value="HNH"/>
</dbReference>
<proteinExistence type="predicted"/>
<accession>A0A0F9U3Y5</accession>